<sequence>MNEAQMIDRRVSDEVHDCIRPGCGKRAQTAFIARECGRFAGREMQPGDWIDLCADDASDVYKAQHQTRAQLPEWLRVDAKPDPFDELLGISEGF</sequence>
<organism evidence="1 2">
    <name type="scientific">Nonomuraea rubra</name>
    <dbReference type="NCBI Taxonomy" id="46180"/>
    <lineage>
        <taxon>Bacteria</taxon>
        <taxon>Bacillati</taxon>
        <taxon>Actinomycetota</taxon>
        <taxon>Actinomycetes</taxon>
        <taxon>Streptosporangiales</taxon>
        <taxon>Streptosporangiaceae</taxon>
        <taxon>Nonomuraea</taxon>
    </lineage>
</organism>
<dbReference type="RefSeq" id="WP_185110637.1">
    <property type="nucleotide sequence ID" value="NZ_BAAAXY010000150.1"/>
</dbReference>
<dbReference type="Proteomes" id="UP000565579">
    <property type="component" value="Unassembled WGS sequence"/>
</dbReference>
<evidence type="ECO:0000313" key="2">
    <source>
        <dbReference type="Proteomes" id="UP000565579"/>
    </source>
</evidence>
<keyword evidence="2" id="KW-1185">Reference proteome</keyword>
<reference evidence="1 2" key="1">
    <citation type="submission" date="2020-08" db="EMBL/GenBank/DDBJ databases">
        <title>Sequencing the genomes of 1000 actinobacteria strains.</title>
        <authorList>
            <person name="Klenk H.-P."/>
        </authorList>
    </citation>
    <scope>NUCLEOTIDE SEQUENCE [LARGE SCALE GENOMIC DNA]</scope>
    <source>
        <strain evidence="1 2">DSM 43768</strain>
    </source>
</reference>
<evidence type="ECO:0000313" key="1">
    <source>
        <dbReference type="EMBL" id="MBB6556155.1"/>
    </source>
</evidence>
<accession>A0A7X0U649</accession>
<protein>
    <submittedName>
        <fullName evidence="1">Uncharacterized protein</fullName>
    </submittedName>
</protein>
<proteinExistence type="predicted"/>
<dbReference type="EMBL" id="JACHMI010000001">
    <property type="protein sequence ID" value="MBB6556155.1"/>
    <property type="molecule type" value="Genomic_DNA"/>
</dbReference>
<comment type="caution">
    <text evidence="1">The sequence shown here is derived from an EMBL/GenBank/DDBJ whole genome shotgun (WGS) entry which is preliminary data.</text>
</comment>
<gene>
    <name evidence="1" type="ORF">HD593_010950</name>
</gene>
<name>A0A7X0U649_9ACTN</name>
<dbReference type="AlphaFoldDB" id="A0A7X0U649"/>